<dbReference type="RefSeq" id="WP_164449483.1">
    <property type="nucleotide sequence ID" value="NZ_SAIY01000010.1"/>
</dbReference>
<organism evidence="1 2">
    <name type="scientific">Verrucosispora sioxanthis</name>
    <dbReference type="NCBI Taxonomy" id="2499994"/>
    <lineage>
        <taxon>Bacteria</taxon>
        <taxon>Bacillati</taxon>
        <taxon>Actinomycetota</taxon>
        <taxon>Actinomycetes</taxon>
        <taxon>Micromonosporales</taxon>
        <taxon>Micromonosporaceae</taxon>
        <taxon>Micromonospora</taxon>
    </lineage>
</organism>
<evidence type="ECO:0000313" key="1">
    <source>
        <dbReference type="EMBL" id="NGM15639.1"/>
    </source>
</evidence>
<dbReference type="EMBL" id="SAIY01000010">
    <property type="protein sequence ID" value="NGM15639.1"/>
    <property type="molecule type" value="Genomic_DNA"/>
</dbReference>
<comment type="caution">
    <text evidence="1">The sequence shown here is derived from an EMBL/GenBank/DDBJ whole genome shotgun (WGS) entry which is preliminary data.</text>
</comment>
<protein>
    <submittedName>
        <fullName evidence="1">Uncharacterized protein</fullName>
    </submittedName>
</protein>
<dbReference type="Proteomes" id="UP000478148">
    <property type="component" value="Unassembled WGS sequence"/>
</dbReference>
<proteinExistence type="predicted"/>
<dbReference type="AlphaFoldDB" id="A0A6M1LBT1"/>
<reference evidence="1 2" key="1">
    <citation type="submission" date="2020-02" db="EMBL/GenBank/DDBJ databases">
        <title>Draft Genome Sequence of Verrucosispora sp. Strain CWR15, Isolated from Gulf of Mexico Sponge.</title>
        <authorList>
            <person name="Kennedy S.J."/>
            <person name="Cella E."/>
            <person name="Azarian T."/>
            <person name="Baker B.J."/>
            <person name="Shaw L.N."/>
        </authorList>
    </citation>
    <scope>NUCLEOTIDE SEQUENCE [LARGE SCALE GENOMIC DNA]</scope>
    <source>
        <strain evidence="1 2">CWR15</strain>
    </source>
</reference>
<keyword evidence="2" id="KW-1185">Reference proteome</keyword>
<gene>
    <name evidence="1" type="ORF">ENC19_24890</name>
</gene>
<accession>A0A6M1LBT1</accession>
<name>A0A6M1LBT1_9ACTN</name>
<sequence length="72" mass="7834">MLTKHYPQRSRSAFSPYLLDDPLGRASAAPSATKVVCRPCNDGLWCSSIDDRFGLIKKVLGGCGELGTFTRT</sequence>
<evidence type="ECO:0000313" key="2">
    <source>
        <dbReference type="Proteomes" id="UP000478148"/>
    </source>
</evidence>